<sequence length="326" mass="37102">MKRGLLRRPQTITGQAPTPKSLKPQKARQLIRRFHVLQKNKFSIISKLAKLENTEASLEDYKSKVLNSRTRGIYEQAYSSFKLAKSDKPIRLEELTQRDLVIELAKIDAEIDKRGGINAYQSASTQGQDSKRGGDSSKRLIEWLKEPAYLDKLDGPLNALEIGSLSASNVISTCGIFENVTRIDLNSQSPLILKQDFMERPLPKGDSEKFNLVSCSLVVNFVPSPKERGEMLHRITKFLKKPKQGSISSLFFVLPLPCIKNSRYFDEESLDKIMKHLGFERSAYYEAKKVAYWLYDWNGVVQKNGKFGKKELYPGSSRNNFCITLN</sequence>
<protein>
    <recommendedName>
        <fullName evidence="4">25S rRNA adenine-N(1) methyltransferase</fullName>
        <ecNumber evidence="4">2.1.1.-</ecNumber>
    </recommendedName>
</protein>
<dbReference type="GO" id="GO:0005730">
    <property type="term" value="C:nucleolus"/>
    <property type="evidence" value="ECO:0007669"/>
    <property type="project" value="UniProtKB-SubCell"/>
</dbReference>
<dbReference type="PANTHER" id="PTHR21008:SF1">
    <property type="entry name" value="25S RRNA (ADENINE(2142)-N(1))-METHYLTRANSFERASE"/>
    <property type="match status" value="1"/>
</dbReference>
<feature type="binding site" evidence="4">
    <location>
        <position position="163"/>
    </location>
    <ligand>
        <name>S-adenosyl-L-methionine</name>
        <dbReference type="ChEBI" id="CHEBI:59789"/>
    </ligand>
</feature>
<dbReference type="GeneID" id="30986135"/>
<dbReference type="OrthoDB" id="5954793at2759"/>
<evidence type="ECO:0000256" key="5">
    <source>
        <dbReference type="SAM" id="MobiDB-lite"/>
    </source>
</evidence>
<comment type="subcellular location">
    <subcellularLocation>
        <location evidence="4">Nucleus</location>
        <location evidence="4">Nucleolus</location>
    </subcellularLocation>
</comment>
<keyword evidence="4" id="KW-0539">Nucleus</keyword>
<dbReference type="Pfam" id="PF11968">
    <property type="entry name" value="Bmt2"/>
    <property type="match status" value="1"/>
</dbReference>
<organism evidence="6 7">
    <name type="scientific">Suhomyces tanzawaensis NRRL Y-17324</name>
    <dbReference type="NCBI Taxonomy" id="984487"/>
    <lineage>
        <taxon>Eukaryota</taxon>
        <taxon>Fungi</taxon>
        <taxon>Dikarya</taxon>
        <taxon>Ascomycota</taxon>
        <taxon>Saccharomycotina</taxon>
        <taxon>Pichiomycetes</taxon>
        <taxon>Debaryomycetaceae</taxon>
        <taxon>Suhomyces</taxon>
    </lineage>
</organism>
<gene>
    <name evidence="4" type="primary">BMT2</name>
    <name evidence="6" type="ORF">CANTADRAFT_96698</name>
</gene>
<comment type="function">
    <text evidence="4">S-adenosyl-L-methionine-dependent methyltransferase that specifically methylates the N(1) position of an adenine present in helix 65 in 25S rRNA.</text>
</comment>
<feature type="region of interest" description="Disordered" evidence="5">
    <location>
        <begin position="1"/>
        <end position="25"/>
    </location>
</feature>
<keyword evidence="2 4" id="KW-0808">Transferase</keyword>
<dbReference type="AlphaFoldDB" id="A0A1E4SEZ9"/>
<evidence type="ECO:0000256" key="3">
    <source>
        <dbReference type="ARBA" id="ARBA00022691"/>
    </source>
</evidence>
<dbReference type="STRING" id="984487.A0A1E4SEZ9"/>
<evidence type="ECO:0000313" key="6">
    <source>
        <dbReference type="EMBL" id="ODV78046.1"/>
    </source>
</evidence>
<evidence type="ECO:0000256" key="4">
    <source>
        <dbReference type="HAMAP-Rule" id="MF_03044"/>
    </source>
</evidence>
<feature type="binding site" evidence="4">
    <location>
        <position position="184"/>
    </location>
    <ligand>
        <name>S-adenosyl-L-methionine</name>
        <dbReference type="ChEBI" id="CHEBI:59789"/>
    </ligand>
</feature>
<dbReference type="EMBL" id="KV453914">
    <property type="protein sequence ID" value="ODV78046.1"/>
    <property type="molecule type" value="Genomic_DNA"/>
</dbReference>
<dbReference type="EC" id="2.1.1.-" evidence="4"/>
<proteinExistence type="inferred from homology"/>
<dbReference type="HAMAP" id="MF_03044">
    <property type="entry name" value="BMT2"/>
    <property type="match status" value="1"/>
</dbReference>
<dbReference type="PANTHER" id="PTHR21008">
    <property type="entry name" value="S-ADENOSYLMETHIONINE SENSOR UPSTREAM OF MTORC1-RELATED"/>
    <property type="match status" value="1"/>
</dbReference>
<evidence type="ECO:0000313" key="7">
    <source>
        <dbReference type="Proteomes" id="UP000094285"/>
    </source>
</evidence>
<dbReference type="InterPro" id="IPR021867">
    <property type="entry name" value="Bmt2/SAMTOR"/>
</dbReference>
<evidence type="ECO:0000256" key="1">
    <source>
        <dbReference type="ARBA" id="ARBA00022603"/>
    </source>
</evidence>
<dbReference type="SUPFAM" id="SSF53335">
    <property type="entry name" value="S-adenosyl-L-methionine-dependent methyltransferases"/>
    <property type="match status" value="1"/>
</dbReference>
<dbReference type="InterPro" id="IPR029063">
    <property type="entry name" value="SAM-dependent_MTases_sf"/>
</dbReference>
<name>A0A1E4SEZ9_9ASCO</name>
<dbReference type="RefSeq" id="XP_020063168.1">
    <property type="nucleotide sequence ID" value="XM_020211999.1"/>
</dbReference>
<evidence type="ECO:0000256" key="2">
    <source>
        <dbReference type="ARBA" id="ARBA00022679"/>
    </source>
</evidence>
<keyword evidence="3 4" id="KW-0949">S-adenosyl-L-methionine</keyword>
<keyword evidence="7" id="KW-1185">Reference proteome</keyword>
<accession>A0A1E4SEZ9</accession>
<dbReference type="Proteomes" id="UP000094285">
    <property type="component" value="Unassembled WGS sequence"/>
</dbReference>
<comment type="similarity">
    <text evidence="4">Belongs to the BMT2 family.</text>
</comment>
<dbReference type="GO" id="GO:0016433">
    <property type="term" value="F:rRNA (adenine) methyltransferase activity"/>
    <property type="evidence" value="ECO:0007669"/>
    <property type="project" value="UniProtKB-UniRule"/>
</dbReference>
<keyword evidence="1 4" id="KW-0489">Methyltransferase</keyword>
<reference evidence="7" key="1">
    <citation type="submission" date="2016-05" db="EMBL/GenBank/DDBJ databases">
        <title>Comparative genomics of biotechnologically important yeasts.</title>
        <authorList>
            <consortium name="DOE Joint Genome Institute"/>
            <person name="Riley R."/>
            <person name="Haridas S."/>
            <person name="Wolfe K.H."/>
            <person name="Lopes M.R."/>
            <person name="Hittinger C.T."/>
            <person name="Goker M."/>
            <person name="Salamov A."/>
            <person name="Wisecaver J."/>
            <person name="Long T.M."/>
            <person name="Aerts A.L."/>
            <person name="Barry K."/>
            <person name="Choi C."/>
            <person name="Clum A."/>
            <person name="Coughlan A.Y."/>
            <person name="Deshpande S."/>
            <person name="Douglass A.P."/>
            <person name="Hanson S.J."/>
            <person name="Klenk H.-P."/>
            <person name="Labutti K."/>
            <person name="Lapidus A."/>
            <person name="Lindquist E."/>
            <person name="Lipzen A."/>
            <person name="Meier-Kolthoff J.P."/>
            <person name="Ohm R.A."/>
            <person name="Otillar R.P."/>
            <person name="Pangilinan J."/>
            <person name="Peng Y."/>
            <person name="Rokas A."/>
            <person name="Rosa C.A."/>
            <person name="Scheuner C."/>
            <person name="Sibirny A.A."/>
            <person name="Slot J.C."/>
            <person name="Stielow J.B."/>
            <person name="Sun H."/>
            <person name="Kurtzman C.P."/>
            <person name="Blackwell M."/>
            <person name="Grigoriev I.V."/>
            <person name="Jeffries T.W."/>
        </authorList>
    </citation>
    <scope>NUCLEOTIDE SEQUENCE [LARGE SCALE GENOMIC DNA]</scope>
    <source>
        <strain evidence="7">NRRL Y-17324</strain>
    </source>
</reference>